<dbReference type="RefSeq" id="WP_143078683.1">
    <property type="nucleotide sequence ID" value="NZ_FOBF01000007.1"/>
</dbReference>
<dbReference type="STRING" id="46177.SAMN05660976_03485"/>
<accession>A0A1H7TG41</accession>
<reference evidence="2 3" key="1">
    <citation type="submission" date="2016-10" db="EMBL/GenBank/DDBJ databases">
        <authorList>
            <person name="de Groot N.N."/>
        </authorList>
    </citation>
    <scope>NUCLEOTIDE SEQUENCE [LARGE SCALE GENOMIC DNA]</scope>
    <source>
        <strain evidence="2 3">DSM 43357</strain>
    </source>
</reference>
<sequence>MTTVPIISWVTASLALLAAALPVTQERLTRFVTFTRLSVTAAEAPYVIGHFTGLRRWRLAALAVTAPLTGLTGDPLYLVVGWCAAPVLRHARPRPVQPQDPGDDVTTYRRVWLLAMIAAVTVCGHPLLGQGATPQRLAHAAVVAVVAAAVPLAARRLRGAQPAAPPETAPVRAALRLWSARQLYLAATAIVVAAAFLGPAREPREPLDAASHGYTAPGDLAEERPAFTRVRGHDRPTCPWTDEFDAPCRHWLVNGEPFPQAAPYVVAEGEPPRTAPFQPSPDGRALVYLDRHDRRMVYENAKGVHHLTGALSDGEVPTPAFAGQNRYVALVGDGARITDTRTWSTVRVPGARHLHDVNPAGIVVATATRMLLVDHRGRTRMSLPHARKSGDDYRLRPDGGRLVAVRGGGERVETYDPRTGERLSRVVPALPAGELLAPLRWTRGGLFLVRLEPSDRVRALDLRTGELSRPPR</sequence>
<evidence type="ECO:0000256" key="1">
    <source>
        <dbReference type="SAM" id="Phobius"/>
    </source>
</evidence>
<evidence type="ECO:0000313" key="3">
    <source>
        <dbReference type="Proteomes" id="UP000198953"/>
    </source>
</evidence>
<feature type="transmembrane region" description="Helical" evidence="1">
    <location>
        <begin position="6"/>
        <end position="24"/>
    </location>
</feature>
<keyword evidence="1" id="KW-1133">Transmembrane helix</keyword>
<feature type="transmembrane region" description="Helical" evidence="1">
    <location>
        <begin position="137"/>
        <end position="154"/>
    </location>
</feature>
<evidence type="ECO:0000313" key="2">
    <source>
        <dbReference type="EMBL" id="SEL83683.1"/>
    </source>
</evidence>
<feature type="transmembrane region" description="Helical" evidence="1">
    <location>
        <begin position="183"/>
        <end position="200"/>
    </location>
</feature>
<name>A0A1H7TG41_9ACTN</name>
<dbReference type="OrthoDB" id="3522832at2"/>
<dbReference type="AlphaFoldDB" id="A0A1H7TG41"/>
<protein>
    <submittedName>
        <fullName evidence="2">Uncharacterized protein</fullName>
    </submittedName>
</protein>
<dbReference type="Proteomes" id="UP000198953">
    <property type="component" value="Unassembled WGS sequence"/>
</dbReference>
<dbReference type="SUPFAM" id="SSF50969">
    <property type="entry name" value="YVTN repeat-like/Quinoprotein amine dehydrogenase"/>
    <property type="match status" value="1"/>
</dbReference>
<keyword evidence="1" id="KW-0812">Transmembrane</keyword>
<keyword evidence="3" id="KW-1185">Reference proteome</keyword>
<keyword evidence="1" id="KW-0472">Membrane</keyword>
<organism evidence="2 3">
    <name type="scientific">Nonomuraea pusilla</name>
    <dbReference type="NCBI Taxonomy" id="46177"/>
    <lineage>
        <taxon>Bacteria</taxon>
        <taxon>Bacillati</taxon>
        <taxon>Actinomycetota</taxon>
        <taxon>Actinomycetes</taxon>
        <taxon>Streptosporangiales</taxon>
        <taxon>Streptosporangiaceae</taxon>
        <taxon>Nonomuraea</taxon>
    </lineage>
</organism>
<dbReference type="InterPro" id="IPR011044">
    <property type="entry name" value="Quino_amine_DH_bsu"/>
</dbReference>
<proteinExistence type="predicted"/>
<dbReference type="EMBL" id="FOBF01000007">
    <property type="protein sequence ID" value="SEL83683.1"/>
    <property type="molecule type" value="Genomic_DNA"/>
</dbReference>
<gene>
    <name evidence="2" type="ORF">SAMN05660976_03485</name>
</gene>
<feature type="transmembrane region" description="Helical" evidence="1">
    <location>
        <begin position="111"/>
        <end position="131"/>
    </location>
</feature>